<dbReference type="InterPro" id="IPR052865">
    <property type="entry name" value="Zinc_finger_BED"/>
</dbReference>
<dbReference type="SUPFAM" id="SSF57667">
    <property type="entry name" value="beta-beta-alpha zinc fingers"/>
    <property type="match status" value="1"/>
</dbReference>
<dbReference type="InterPro" id="IPR003656">
    <property type="entry name" value="Znf_BED"/>
</dbReference>
<keyword evidence="2 4" id="KW-0863">Zinc-finger</keyword>
<evidence type="ECO:0000256" key="4">
    <source>
        <dbReference type="PROSITE-ProRule" id="PRU00027"/>
    </source>
</evidence>
<keyword evidence="7" id="KW-0238">DNA-binding</keyword>
<keyword evidence="3" id="KW-0862">Zinc</keyword>
<evidence type="ECO:0000256" key="1">
    <source>
        <dbReference type="ARBA" id="ARBA00022723"/>
    </source>
</evidence>
<proteinExistence type="predicted"/>
<sequence>MDSNFVLDKINNLKVEQEEDGINNCTLERMDIKNEHEDLKHTDSSDEQEDKEKHFINNNPGKYLSTENEDDYGSLFSQYSSTLYDVAMEAVTQSLLSSRNISSRKKSPAWNHFFISPRDSTKAICMYCMKEFSRGKNEKDLSTSCLMRHVRRAHPTVLIQENGSMPGLASLSSPSLLLPAQSADVGDLSAVLSPIKLVKKIASKIPSPDRFEELNSFV</sequence>
<keyword evidence="1" id="KW-0479">Metal-binding</keyword>
<feature type="compositionally biased region" description="Basic and acidic residues" evidence="5">
    <location>
        <begin position="37"/>
        <end position="55"/>
    </location>
</feature>
<dbReference type="EMBL" id="QXTE01000031">
    <property type="protein sequence ID" value="TFK11495.1"/>
    <property type="molecule type" value="Genomic_DNA"/>
</dbReference>
<evidence type="ECO:0000256" key="5">
    <source>
        <dbReference type="SAM" id="MobiDB-lite"/>
    </source>
</evidence>
<dbReference type="GO" id="GO:0005634">
    <property type="term" value="C:nucleus"/>
    <property type="evidence" value="ECO:0007669"/>
    <property type="project" value="TreeGrafter"/>
</dbReference>
<protein>
    <submittedName>
        <fullName evidence="7">LIM/homeobox protein Lhx8</fullName>
    </submittedName>
</protein>
<dbReference type="OrthoDB" id="10057873at2759"/>
<feature type="domain" description="BED-type" evidence="6">
    <location>
        <begin position="104"/>
        <end position="161"/>
    </location>
</feature>
<reference evidence="7 8" key="2">
    <citation type="submission" date="2019-04" db="EMBL/GenBank/DDBJ databases">
        <title>The genome sequence of big-headed turtle.</title>
        <authorList>
            <person name="Gong S."/>
        </authorList>
    </citation>
    <scope>NUCLEOTIDE SEQUENCE [LARGE SCALE GENOMIC DNA]</scope>
    <source>
        <strain evidence="7">DO16091913</strain>
        <tissue evidence="7">Muscle</tissue>
    </source>
</reference>
<evidence type="ECO:0000313" key="8">
    <source>
        <dbReference type="Proteomes" id="UP000297703"/>
    </source>
</evidence>
<evidence type="ECO:0000259" key="6">
    <source>
        <dbReference type="PROSITE" id="PS50808"/>
    </source>
</evidence>
<accession>A0A4D9EQU9</accession>
<dbReference type="AlphaFoldDB" id="A0A4D9EQU9"/>
<dbReference type="PANTHER" id="PTHR47241">
    <property type="entry name" value="FINGER PROTEIN, PUTATIVE-RELATED"/>
    <property type="match status" value="1"/>
</dbReference>
<dbReference type="GO" id="GO:0008270">
    <property type="term" value="F:zinc ion binding"/>
    <property type="evidence" value="ECO:0007669"/>
    <property type="project" value="UniProtKB-KW"/>
</dbReference>
<reference evidence="7 8" key="1">
    <citation type="submission" date="2019-04" db="EMBL/GenBank/DDBJ databases">
        <title>Draft genome of the big-headed turtle Platysternon megacephalum.</title>
        <authorList>
            <person name="Gong S."/>
        </authorList>
    </citation>
    <scope>NUCLEOTIDE SEQUENCE [LARGE SCALE GENOMIC DNA]</scope>
    <source>
        <strain evidence="7">DO16091913</strain>
        <tissue evidence="7">Muscle</tissue>
    </source>
</reference>
<dbReference type="InterPro" id="IPR036236">
    <property type="entry name" value="Znf_C2H2_sf"/>
</dbReference>
<keyword evidence="7" id="KW-0371">Homeobox</keyword>
<keyword evidence="8" id="KW-1185">Reference proteome</keyword>
<evidence type="ECO:0000313" key="7">
    <source>
        <dbReference type="EMBL" id="TFK11495.1"/>
    </source>
</evidence>
<dbReference type="PROSITE" id="PS50808">
    <property type="entry name" value="ZF_BED"/>
    <property type="match status" value="1"/>
</dbReference>
<dbReference type="Proteomes" id="UP000297703">
    <property type="component" value="Unassembled WGS sequence"/>
</dbReference>
<name>A0A4D9EQU9_9SAUR</name>
<evidence type="ECO:0000256" key="2">
    <source>
        <dbReference type="ARBA" id="ARBA00022771"/>
    </source>
</evidence>
<feature type="region of interest" description="Disordered" evidence="5">
    <location>
        <begin position="37"/>
        <end position="63"/>
    </location>
</feature>
<dbReference type="PANTHER" id="PTHR47241:SF1">
    <property type="entry name" value="BED-TYPE DOMAIN-CONTAINING PROTEIN"/>
    <property type="match status" value="1"/>
</dbReference>
<comment type="caution">
    <text evidence="7">The sequence shown here is derived from an EMBL/GenBank/DDBJ whole genome shotgun (WGS) entry which is preliminary data.</text>
</comment>
<gene>
    <name evidence="7" type="ORF">DR999_PMT05217</name>
</gene>
<evidence type="ECO:0000256" key="3">
    <source>
        <dbReference type="ARBA" id="ARBA00022833"/>
    </source>
</evidence>
<organism evidence="7 8">
    <name type="scientific">Platysternon megacephalum</name>
    <name type="common">big-headed turtle</name>
    <dbReference type="NCBI Taxonomy" id="55544"/>
    <lineage>
        <taxon>Eukaryota</taxon>
        <taxon>Metazoa</taxon>
        <taxon>Chordata</taxon>
        <taxon>Craniata</taxon>
        <taxon>Vertebrata</taxon>
        <taxon>Euteleostomi</taxon>
        <taxon>Archelosauria</taxon>
        <taxon>Testudinata</taxon>
        <taxon>Testudines</taxon>
        <taxon>Cryptodira</taxon>
        <taxon>Durocryptodira</taxon>
        <taxon>Testudinoidea</taxon>
        <taxon>Platysternidae</taxon>
        <taxon>Platysternon</taxon>
    </lineage>
</organism>
<dbReference type="SMART" id="SM00614">
    <property type="entry name" value="ZnF_BED"/>
    <property type="match status" value="1"/>
</dbReference>
<dbReference type="STRING" id="55544.A0A4D9EQU9"/>
<dbReference type="Pfam" id="PF02892">
    <property type="entry name" value="zf-BED"/>
    <property type="match status" value="1"/>
</dbReference>
<dbReference type="GO" id="GO:0003677">
    <property type="term" value="F:DNA binding"/>
    <property type="evidence" value="ECO:0007669"/>
    <property type="project" value="UniProtKB-KW"/>
</dbReference>